<dbReference type="CDD" id="cd10455">
    <property type="entry name" value="GIY-YIG_SLX1"/>
    <property type="match status" value="1"/>
</dbReference>
<feature type="region of interest" description="Disordered" evidence="9">
    <location>
        <begin position="194"/>
        <end position="236"/>
    </location>
</feature>
<dbReference type="RefSeq" id="XP_019025173.1">
    <property type="nucleotide sequence ID" value="XM_019170001.1"/>
</dbReference>
<feature type="compositionally biased region" description="Low complexity" evidence="9">
    <location>
        <begin position="438"/>
        <end position="451"/>
    </location>
</feature>
<evidence type="ECO:0000256" key="8">
    <source>
        <dbReference type="HAMAP-Rule" id="MF_03100"/>
    </source>
</evidence>
<comment type="function">
    <text evidence="8">Catalytic subunit of the SLX1-SLX4 structure-specific endonuclease that resolves DNA secondary structures generated during DNA repair and recombination. Has endonuclease activity towards branched DNA substrates, introducing single-strand cuts in duplex DNA close to junctions with ss-DNA.</text>
</comment>
<dbReference type="Gene3D" id="3.30.40.10">
    <property type="entry name" value="Zinc/RING finger domain, C3HC4 (zinc finger)"/>
    <property type="match status" value="1"/>
</dbReference>
<feature type="compositionally biased region" description="Basic residues" evidence="9">
    <location>
        <begin position="525"/>
        <end position="535"/>
    </location>
</feature>
<evidence type="ECO:0000256" key="3">
    <source>
        <dbReference type="ARBA" id="ARBA00022763"/>
    </source>
</evidence>
<keyword evidence="4 8" id="KW-0378">Hydrolase</keyword>
<dbReference type="InterPro" id="IPR017956">
    <property type="entry name" value="AT_hook_DNA-bd_motif"/>
</dbReference>
<dbReference type="HAMAP" id="MF_03100">
    <property type="entry name" value="Endonuc_su_Slx1"/>
    <property type="match status" value="1"/>
</dbReference>
<evidence type="ECO:0000256" key="1">
    <source>
        <dbReference type="ARBA" id="ARBA00022722"/>
    </source>
</evidence>
<comment type="similarity">
    <text evidence="8">Belongs to the SLX1 family.</text>
</comment>
<dbReference type="SMART" id="SM00384">
    <property type="entry name" value="AT_hook"/>
    <property type="match status" value="2"/>
</dbReference>
<evidence type="ECO:0000256" key="6">
    <source>
        <dbReference type="ARBA" id="ARBA00023204"/>
    </source>
</evidence>
<dbReference type="GO" id="GO:0008821">
    <property type="term" value="F:crossover junction DNA endonuclease activity"/>
    <property type="evidence" value="ECO:0007669"/>
    <property type="project" value="TreeGrafter"/>
</dbReference>
<evidence type="ECO:0000256" key="5">
    <source>
        <dbReference type="ARBA" id="ARBA00023172"/>
    </source>
</evidence>
<dbReference type="AlphaFoldDB" id="A0A0E9NGX3"/>
<dbReference type="Gene3D" id="3.40.1440.10">
    <property type="entry name" value="GIY-YIG endonuclease"/>
    <property type="match status" value="1"/>
</dbReference>
<keyword evidence="6 8" id="KW-0234">DNA repair</keyword>
<feature type="domain" description="GIY-YIG" evidence="10">
    <location>
        <begin position="12"/>
        <end position="92"/>
    </location>
</feature>
<dbReference type="SUPFAM" id="SSF57850">
    <property type="entry name" value="RING/U-box"/>
    <property type="match status" value="1"/>
</dbReference>
<dbReference type="GO" id="GO:0033557">
    <property type="term" value="C:Slx1-Slx4 complex"/>
    <property type="evidence" value="ECO:0007669"/>
    <property type="project" value="UniProtKB-UniRule"/>
</dbReference>
<protein>
    <recommendedName>
        <fullName evidence="10">GIY-YIG domain-containing protein</fullName>
    </recommendedName>
</protein>
<dbReference type="InterPro" id="IPR048749">
    <property type="entry name" value="SLX1_C"/>
</dbReference>
<evidence type="ECO:0000259" key="10">
    <source>
        <dbReference type="PROSITE" id="PS50164"/>
    </source>
</evidence>
<dbReference type="OMA" id="LECAHAM"/>
<sequence length="560" mass="60931">MPTGKNSVSPQAFYACYLLRSIPWKGKHYVGSTPFPLRRLRQHNGEATQGAARTKHGRPWEMTCIVYGFPTSLAALQFEWAWQNPHLTRQLPSSFKETLRTEVRGKKKRASCKVTFDKRLECAHAMLATGWTRWPLKVKVFNEATWRTWNKIMEKAHDRLPAWVTCELDLRREPSEGPPDVANAMETDSALEEIGFGDDAPPSSQKKGKGKPKQPESATTKKRGKPGLYTPDNNGGVRGLDITNSLFSTPQITKAEQLLTTSAPMACGICKVYMSEPGVPSFADPNVAVCPGDGCTHIAHLHCLSSHFFAQTPAEERDELLPTHGTCPSCKQDIRWGDVIRGVNARRRADEVRQKKGLKVGDAEYAEWMMNEVAEEEDLSEMSSSSEGESEEGVVDLAIFENVCESVTGTGQGLAPENPEVAPAPAPAPKKRGRPKKATVPTTTPATEPAAQESIINGEEAICDITHMDEDTPPPAPMPKKRGRPKKVAPTPTTVAASGPTSAPSEEAGPSEVVVQESAEPAKPAPKKRAGRKKSPAAPITIDDSEDERNGHSAGDVIVL</sequence>
<evidence type="ECO:0000313" key="11">
    <source>
        <dbReference type="EMBL" id="GAO49137.1"/>
    </source>
</evidence>
<keyword evidence="3 8" id="KW-0227">DNA damage</keyword>
<dbReference type="PANTHER" id="PTHR20208:SF10">
    <property type="entry name" value="STRUCTURE-SPECIFIC ENDONUCLEASE SUBUNIT SLX1"/>
    <property type="match status" value="1"/>
</dbReference>
<keyword evidence="12" id="KW-1185">Reference proteome</keyword>
<dbReference type="PROSITE" id="PS51257">
    <property type="entry name" value="PROKAR_LIPOPROTEIN"/>
    <property type="match status" value="1"/>
</dbReference>
<comment type="caution">
    <text evidence="11">The sequence shown here is derived from an EMBL/GenBank/DDBJ whole genome shotgun (WGS) entry which is preliminary data.</text>
</comment>
<proteinExistence type="inferred from homology"/>
<dbReference type="GO" id="GO:0003677">
    <property type="term" value="F:DNA binding"/>
    <property type="evidence" value="ECO:0007669"/>
    <property type="project" value="InterPro"/>
</dbReference>
<evidence type="ECO:0000256" key="4">
    <source>
        <dbReference type="ARBA" id="ARBA00022801"/>
    </source>
</evidence>
<dbReference type="InterPro" id="IPR013083">
    <property type="entry name" value="Znf_RING/FYVE/PHD"/>
</dbReference>
<evidence type="ECO:0000256" key="7">
    <source>
        <dbReference type="ARBA" id="ARBA00023242"/>
    </source>
</evidence>
<dbReference type="STRING" id="698492.A0A0E9NGX3"/>
<reference evidence="11 12" key="1">
    <citation type="journal article" date="2011" name="J. Gen. Appl. Microbiol.">
        <title>Draft genome sequencing of the enigmatic yeast Saitoella complicata.</title>
        <authorList>
            <person name="Nishida H."/>
            <person name="Hamamoto M."/>
            <person name="Sugiyama J."/>
        </authorList>
    </citation>
    <scope>NUCLEOTIDE SEQUENCE [LARGE SCALE GENOMIC DNA]</scope>
    <source>
        <strain evidence="11 12">NRRL Y-17804</strain>
    </source>
</reference>
<keyword evidence="2 8" id="KW-0255">Endonuclease</keyword>
<evidence type="ECO:0000313" key="12">
    <source>
        <dbReference type="Proteomes" id="UP000033140"/>
    </source>
</evidence>
<reference evidence="11 12" key="3">
    <citation type="journal article" date="2015" name="Genome Announc.">
        <title>Draft Genome Sequence of the Archiascomycetous Yeast Saitoella complicata.</title>
        <authorList>
            <person name="Yamauchi K."/>
            <person name="Kondo S."/>
            <person name="Hamamoto M."/>
            <person name="Takahashi Y."/>
            <person name="Ogura Y."/>
            <person name="Hayashi T."/>
            <person name="Nishida H."/>
        </authorList>
    </citation>
    <scope>NUCLEOTIDE SEQUENCE [LARGE SCALE GENOMIC DNA]</scope>
    <source>
        <strain evidence="11 12">NRRL Y-17804</strain>
    </source>
</reference>
<evidence type="ECO:0000256" key="2">
    <source>
        <dbReference type="ARBA" id="ARBA00022759"/>
    </source>
</evidence>
<feature type="compositionally biased region" description="Polar residues" evidence="9">
    <location>
        <begin position="491"/>
        <end position="504"/>
    </location>
</feature>
<comment type="cofactor">
    <cofactor evidence="8">
        <name>a divalent metal cation</name>
        <dbReference type="ChEBI" id="CHEBI:60240"/>
    </cofactor>
</comment>
<dbReference type="Pfam" id="PF01541">
    <property type="entry name" value="GIY-YIG"/>
    <property type="match status" value="1"/>
</dbReference>
<feature type="region of interest" description="Disordered" evidence="9">
    <location>
        <begin position="408"/>
        <end position="560"/>
    </location>
</feature>
<reference evidence="11 12" key="2">
    <citation type="journal article" date="2014" name="J. Gen. Appl. Microbiol.">
        <title>The early diverging ascomycetous budding yeast Saitoella complicata has three histone deacetylases belonging to the Clr6, Hos2, and Rpd3 lineages.</title>
        <authorList>
            <person name="Nishida H."/>
            <person name="Matsumoto T."/>
            <person name="Kondo S."/>
            <person name="Hamamoto M."/>
            <person name="Yoshikawa H."/>
        </authorList>
    </citation>
    <scope>NUCLEOTIDE SEQUENCE [LARGE SCALE GENOMIC DNA]</scope>
    <source>
        <strain evidence="11 12">NRRL Y-17804</strain>
    </source>
</reference>
<organism evidence="11 12">
    <name type="scientific">Saitoella complicata (strain BCRC 22490 / CBS 7301 / JCM 7358 / NBRC 10748 / NRRL Y-17804)</name>
    <dbReference type="NCBI Taxonomy" id="698492"/>
    <lineage>
        <taxon>Eukaryota</taxon>
        <taxon>Fungi</taxon>
        <taxon>Dikarya</taxon>
        <taxon>Ascomycota</taxon>
        <taxon>Taphrinomycotina</taxon>
        <taxon>Taphrinomycotina incertae sedis</taxon>
        <taxon>Saitoella</taxon>
    </lineage>
</organism>
<keyword evidence="7 8" id="KW-0539">Nucleus</keyword>
<dbReference type="Proteomes" id="UP000033140">
    <property type="component" value="Unassembled WGS sequence"/>
</dbReference>
<dbReference type="GO" id="GO:0000724">
    <property type="term" value="P:double-strand break repair via homologous recombination"/>
    <property type="evidence" value="ECO:0007669"/>
    <property type="project" value="TreeGrafter"/>
</dbReference>
<dbReference type="InterPro" id="IPR000305">
    <property type="entry name" value="GIY-YIG_endonuc"/>
</dbReference>
<keyword evidence="1 8" id="KW-0540">Nuclease</keyword>
<gene>
    <name evidence="11" type="ORF">G7K_3295-t1</name>
</gene>
<name>A0A0E9NGX3_SAICN</name>
<dbReference type="PROSITE" id="PS50164">
    <property type="entry name" value="GIY_YIG"/>
    <property type="match status" value="1"/>
</dbReference>
<comment type="subcellular location">
    <subcellularLocation>
        <location evidence="8">Nucleus</location>
    </subcellularLocation>
</comment>
<dbReference type="InterPro" id="IPR035901">
    <property type="entry name" value="GIY-YIG_endonuc_sf"/>
</dbReference>
<accession>A0A0E9NGX3</accession>
<evidence type="ECO:0000256" key="9">
    <source>
        <dbReference type="SAM" id="MobiDB-lite"/>
    </source>
</evidence>
<dbReference type="InterPro" id="IPR050381">
    <property type="entry name" value="SLX1_endonuclease"/>
</dbReference>
<dbReference type="GO" id="GO:0017108">
    <property type="term" value="F:5'-flap endonuclease activity"/>
    <property type="evidence" value="ECO:0007669"/>
    <property type="project" value="InterPro"/>
</dbReference>
<comment type="subunit">
    <text evidence="8">Forms a heterodimer with SLX4.</text>
</comment>
<dbReference type="Pfam" id="PF21202">
    <property type="entry name" value="SLX1_C"/>
    <property type="match status" value="1"/>
</dbReference>
<dbReference type="OrthoDB" id="24645at2759"/>
<dbReference type="PANTHER" id="PTHR20208">
    <property type="entry name" value="STRUCTURE-SPECIFIC ENDONUCLEASE SUBUNIT SLX1"/>
    <property type="match status" value="1"/>
</dbReference>
<keyword evidence="5 8" id="KW-0233">DNA recombination</keyword>
<comment type="caution">
    <text evidence="8">Lacks conserved residue(s) required for the propagation of feature annotation.</text>
</comment>
<dbReference type="InterPro" id="IPR027520">
    <property type="entry name" value="Slx1"/>
</dbReference>
<dbReference type="EMBL" id="BACD03000020">
    <property type="protein sequence ID" value="GAO49137.1"/>
    <property type="molecule type" value="Genomic_DNA"/>
</dbReference>